<dbReference type="eggNOG" id="ENOG5033G65">
    <property type="taxonomic scope" value="Bacteria"/>
</dbReference>
<dbReference type="EMBL" id="CP006585">
    <property type="protein sequence ID" value="AGW15039.1"/>
    <property type="molecule type" value="Genomic_DNA"/>
</dbReference>
<evidence type="ECO:0000313" key="2">
    <source>
        <dbReference type="Proteomes" id="UP000016587"/>
    </source>
</evidence>
<evidence type="ECO:0000313" key="1">
    <source>
        <dbReference type="EMBL" id="AGW15039.1"/>
    </source>
</evidence>
<dbReference type="KEGG" id="dgg:DGI_3346"/>
<sequence length="117" mass="12525">MKPGCAEAVMVNGNQDSTKPGLPEGVGMALQDARSFLEVQHGSRVDADDPVLMLVTLHNAFLKDYGQLLHRHHQALTGLFAEKGAAYLAEVGRASDVIGKELLAASVKSIRETFQAP</sequence>
<dbReference type="PATRIC" id="fig|1121448.10.peg.3302"/>
<dbReference type="AlphaFoldDB" id="T2GFR3"/>
<organism evidence="1 2">
    <name type="scientific">Megalodesulfovibrio gigas (strain ATCC 19364 / DSM 1382 / NCIMB 9332 / VKM B-1759)</name>
    <name type="common">Desulfovibrio gigas</name>
    <dbReference type="NCBI Taxonomy" id="1121448"/>
    <lineage>
        <taxon>Bacteria</taxon>
        <taxon>Pseudomonadati</taxon>
        <taxon>Thermodesulfobacteriota</taxon>
        <taxon>Desulfovibrionia</taxon>
        <taxon>Desulfovibrionales</taxon>
        <taxon>Desulfovibrionaceae</taxon>
        <taxon>Megalodesulfovibrio</taxon>
    </lineage>
</organism>
<keyword evidence="2" id="KW-1185">Reference proteome</keyword>
<dbReference type="Proteomes" id="UP000016587">
    <property type="component" value="Chromosome"/>
</dbReference>
<accession>T2GFR3</accession>
<gene>
    <name evidence="1" type="ORF">DGI_3346</name>
</gene>
<dbReference type="HOGENOM" id="CLU_2080984_0_0_7"/>
<reference evidence="2" key="2">
    <citation type="submission" date="2013-07" db="EMBL/GenBank/DDBJ databases">
        <authorList>
            <person name="Morais-Silva F.O."/>
            <person name="Rezende A.M."/>
            <person name="Pimentel C."/>
            <person name="Resende D.M."/>
            <person name="Santos C.I."/>
            <person name="Clemente C."/>
            <person name="de Oliveira L.M."/>
            <person name="da Silva S.M."/>
            <person name="Costa D.A."/>
            <person name="Varela-Raposo A."/>
            <person name="Horacio E.C.A."/>
            <person name="Matos M."/>
            <person name="Flores O."/>
            <person name="Ruiz J.C."/>
            <person name="Rodrigues-Pousada C."/>
        </authorList>
    </citation>
    <scope>NUCLEOTIDE SEQUENCE [LARGE SCALE GENOMIC DNA]</scope>
    <source>
        <strain evidence="2">ATCC 19364 / DSM 1382 / NCIMB 9332 / VKM B-1759</strain>
    </source>
</reference>
<protein>
    <submittedName>
        <fullName evidence="1">Uncharacterized protein</fullName>
    </submittedName>
</protein>
<reference evidence="1 2" key="1">
    <citation type="journal article" date="2013" name="J. Bacteriol.">
        <title>Roles of HynAB and Ech, the only two hydrogenases found in the model sulfate reducer Desulfovibrio gigas.</title>
        <authorList>
            <person name="Morais-Silva F.O."/>
            <person name="Santos C.I."/>
            <person name="Rodrigues R."/>
            <person name="Pereira I.A."/>
            <person name="Rodrigues-Pousada C."/>
        </authorList>
    </citation>
    <scope>NUCLEOTIDE SEQUENCE [LARGE SCALE GENOMIC DNA]</scope>
    <source>
        <strain evidence="2">ATCC 19364 / DSM 1382 / NCIMB 9332 / VKM B-1759</strain>
    </source>
</reference>
<name>T2GFR3_MEGG1</name>
<proteinExistence type="predicted"/>